<sequence>MKIPEAFLHPHFYSDQDTISIKNFRIEDTVEMPFKYDIAYYQGAAPHQLPWEMTSDSIPLILNRWKEKETHLNNLHEGRNRKEAREQIILPIAWYLQLLFWINGQPVRSLTDWKKESQKLNWKPINVDERLEFVIKKPEMYHAFIQLQQLYTESAKLFYKMKALEQK</sequence>
<dbReference type="EMBL" id="CP020880">
    <property type="protein sequence ID" value="ART76830.1"/>
    <property type="molecule type" value="Genomic_DNA"/>
</dbReference>
<dbReference type="AlphaFoldDB" id="A0A1Y0CNF9"/>
<evidence type="ECO:0000259" key="1">
    <source>
        <dbReference type="Pfam" id="PF21747"/>
    </source>
</evidence>
<dbReference type="Proteomes" id="UP000323393">
    <property type="component" value="Unassembled WGS sequence"/>
</dbReference>
<gene>
    <name evidence="2" type="ORF">B4U37_12600</name>
    <name evidence="3" type="ORF">FZC74_14615</name>
</gene>
<dbReference type="Proteomes" id="UP000195573">
    <property type="component" value="Chromosome"/>
</dbReference>
<accession>A0A1Y0CNF9</accession>
<evidence type="ECO:0000313" key="5">
    <source>
        <dbReference type="Proteomes" id="UP000323393"/>
    </source>
</evidence>
<evidence type="ECO:0000313" key="2">
    <source>
        <dbReference type="EMBL" id="ART76830.1"/>
    </source>
</evidence>
<feature type="domain" description="YpoC-like" evidence="1">
    <location>
        <begin position="56"/>
        <end position="165"/>
    </location>
</feature>
<reference evidence="2 4" key="1">
    <citation type="submission" date="2017-04" db="EMBL/GenBank/DDBJ databases">
        <title>Complete Genome Sequence of the Bacillus horikoshii 20a strain from Cuatro Cienegas, Coahuila, Mexico.</title>
        <authorList>
            <person name="Zarza E."/>
            <person name="Alcaraz L.D."/>
            <person name="Aguilar-Salinas B."/>
            <person name="Islas A."/>
            <person name="Olmedo-Alvarez G."/>
        </authorList>
    </citation>
    <scope>NUCLEOTIDE SEQUENCE [LARGE SCALE GENOMIC DNA]</scope>
    <source>
        <strain evidence="2 4">20a</strain>
    </source>
</reference>
<dbReference type="EMBL" id="VTEU01000005">
    <property type="protein sequence ID" value="TYS58213.1"/>
    <property type="molecule type" value="Genomic_DNA"/>
</dbReference>
<name>A0A1Y0CNF9_9BACI</name>
<protein>
    <recommendedName>
        <fullName evidence="1">YpoC-like domain-containing protein</fullName>
    </recommendedName>
</protein>
<keyword evidence="4" id="KW-1185">Reference proteome</keyword>
<dbReference type="Pfam" id="PF21747">
    <property type="entry name" value="YpoC"/>
    <property type="match status" value="1"/>
</dbReference>
<dbReference type="InterPro" id="IPR048427">
    <property type="entry name" value="YpoC"/>
</dbReference>
<proteinExistence type="predicted"/>
<organism evidence="3 5">
    <name type="scientific">Sutcliffiella horikoshii</name>
    <dbReference type="NCBI Taxonomy" id="79883"/>
    <lineage>
        <taxon>Bacteria</taxon>
        <taxon>Bacillati</taxon>
        <taxon>Bacillota</taxon>
        <taxon>Bacilli</taxon>
        <taxon>Bacillales</taxon>
        <taxon>Bacillaceae</taxon>
        <taxon>Sutcliffiella</taxon>
    </lineage>
</organism>
<reference evidence="3 5" key="2">
    <citation type="submission" date="2019-08" db="EMBL/GenBank/DDBJ databases">
        <title>Bacillus genomes from the desert of Cuatro Cienegas, Coahuila.</title>
        <authorList>
            <person name="Olmedo-Alvarez G."/>
        </authorList>
    </citation>
    <scope>NUCLEOTIDE SEQUENCE [LARGE SCALE GENOMIC DNA]</scope>
    <source>
        <strain evidence="3 5">CH88_3T</strain>
    </source>
</reference>
<dbReference type="GeneID" id="96739257"/>
<evidence type="ECO:0000313" key="4">
    <source>
        <dbReference type="Proteomes" id="UP000195573"/>
    </source>
</evidence>
<dbReference type="KEGG" id="bhk:B4U37_12600"/>
<evidence type="ECO:0000313" key="3">
    <source>
        <dbReference type="EMBL" id="TYS58213.1"/>
    </source>
</evidence>
<dbReference type="RefSeq" id="WP_088018524.1">
    <property type="nucleotide sequence ID" value="NZ_CP020880.1"/>
</dbReference>